<dbReference type="eggNOG" id="COG2402">
    <property type="taxonomic scope" value="Bacteria"/>
</dbReference>
<dbReference type="Gene3D" id="3.40.50.1010">
    <property type="entry name" value="5'-nuclease"/>
    <property type="match status" value="1"/>
</dbReference>
<gene>
    <name evidence="2" type="ordered locus">Spica_1785</name>
</gene>
<dbReference type="PANTHER" id="PTHR42188">
    <property type="entry name" value="23S RRNA-SPECIFIC ENDONUCLEASE VAPC20"/>
    <property type="match status" value="1"/>
</dbReference>
<dbReference type="InterPro" id="IPR002716">
    <property type="entry name" value="PIN_dom"/>
</dbReference>
<sequence length="139" mass="16163">MLNDVLIDAGPLIALFDKDDHYHEKVKEFIKNKDYKFHTTTSVITEVLHMLDFNVKVQINFLEWIMLGGILLYEIKQTDLGKIIELTKKYSDRPMDFADATLVLAAEQSGIRKIISIDSDFDIYRLPGKVRIENIFRDI</sequence>
<evidence type="ECO:0000313" key="2">
    <source>
        <dbReference type="EMBL" id="AEJ19927.1"/>
    </source>
</evidence>
<dbReference type="GO" id="GO:0016075">
    <property type="term" value="P:rRNA catabolic process"/>
    <property type="evidence" value="ECO:0007669"/>
    <property type="project" value="TreeGrafter"/>
</dbReference>
<dbReference type="Proteomes" id="UP000000503">
    <property type="component" value="Chromosome"/>
</dbReference>
<evidence type="ECO:0000313" key="3">
    <source>
        <dbReference type="Proteomes" id="UP000000503"/>
    </source>
</evidence>
<dbReference type="AlphaFoldDB" id="F8F319"/>
<feature type="domain" description="PIN" evidence="1">
    <location>
        <begin position="5"/>
        <end position="122"/>
    </location>
</feature>
<organism evidence="2 3">
    <name type="scientific">Gracilinema caldarium (strain ATCC 51460 / DSM 7334 / H1)</name>
    <name type="common">Treponema caldarium</name>
    <dbReference type="NCBI Taxonomy" id="744872"/>
    <lineage>
        <taxon>Bacteria</taxon>
        <taxon>Pseudomonadati</taxon>
        <taxon>Spirochaetota</taxon>
        <taxon>Spirochaetia</taxon>
        <taxon>Spirochaetales</taxon>
        <taxon>Breznakiellaceae</taxon>
        <taxon>Gracilinema</taxon>
    </lineage>
</organism>
<dbReference type="RefSeq" id="WP_013969220.1">
    <property type="nucleotide sequence ID" value="NC_015732.1"/>
</dbReference>
<dbReference type="STRING" id="744872.Spica_1785"/>
<dbReference type="Pfam" id="PF01850">
    <property type="entry name" value="PIN"/>
    <property type="match status" value="1"/>
</dbReference>
<accession>F8F319</accession>
<dbReference type="HOGENOM" id="CLU_143452_1_1_12"/>
<dbReference type="OrthoDB" id="196926at2"/>
<dbReference type="EMBL" id="CP002868">
    <property type="protein sequence ID" value="AEJ19927.1"/>
    <property type="molecule type" value="Genomic_DNA"/>
</dbReference>
<dbReference type="GO" id="GO:0004521">
    <property type="term" value="F:RNA endonuclease activity"/>
    <property type="evidence" value="ECO:0007669"/>
    <property type="project" value="InterPro"/>
</dbReference>
<dbReference type="SUPFAM" id="SSF88723">
    <property type="entry name" value="PIN domain-like"/>
    <property type="match status" value="1"/>
</dbReference>
<evidence type="ECO:0000259" key="1">
    <source>
        <dbReference type="Pfam" id="PF01850"/>
    </source>
</evidence>
<proteinExistence type="predicted"/>
<dbReference type="InterPro" id="IPR039018">
    <property type="entry name" value="VapC20-like"/>
</dbReference>
<protein>
    <submittedName>
        <fullName evidence="2">PilT protein domain protein</fullName>
    </submittedName>
</protein>
<dbReference type="PANTHER" id="PTHR42188:SF1">
    <property type="entry name" value="23S RRNA-SPECIFIC ENDONUCLEASE VAPC20"/>
    <property type="match status" value="1"/>
</dbReference>
<keyword evidence="3" id="KW-1185">Reference proteome</keyword>
<reference evidence="3" key="1">
    <citation type="journal article" date="2013" name="Stand. Genomic Sci.">
        <title>Genome sequence of the thermophilic fresh-water bacterium Spirochaeta caldaria type strain (H1(T)), reclassification of Spirochaeta caldaria, Spirochaeta stenostrepta, and Spirochaeta zuelzerae in the genus Treponema as Treponema caldaria comb. nov., Treponema stenostrepta comb. nov., and Treponema zuelzerae comb. nov., and emendation of the genus Treponema.</title>
        <authorList>
            <person name="Abt B."/>
            <person name="Goker M."/>
            <person name="Scheuner C."/>
            <person name="Han C."/>
            <person name="Lu M."/>
            <person name="Misra M."/>
            <person name="Lapidus A."/>
            <person name="Nolan M."/>
            <person name="Lucas S."/>
            <person name="Hammon N."/>
            <person name="Deshpande S."/>
            <person name="Cheng J.F."/>
            <person name="Tapia R."/>
            <person name="Goodwin L.A."/>
            <person name="Pitluck S."/>
            <person name="Liolios K."/>
            <person name="Pagani I."/>
            <person name="Ivanova N."/>
            <person name="Mavromatis K."/>
            <person name="Mikhailova N."/>
            <person name="Huntemann M."/>
            <person name="Pati A."/>
            <person name="Chen A."/>
            <person name="Palaniappan K."/>
            <person name="Land M."/>
            <person name="Hauser L."/>
            <person name="Jeffries C.D."/>
            <person name="Rohde M."/>
            <person name="Spring S."/>
            <person name="Gronow S."/>
            <person name="Detter J.C."/>
            <person name="Bristow J."/>
            <person name="Eisen J.A."/>
            <person name="Markowitz V."/>
            <person name="Hugenholtz P."/>
            <person name="Kyrpides N.C."/>
            <person name="Woyke T."/>
            <person name="Klenk H.P."/>
        </authorList>
    </citation>
    <scope>NUCLEOTIDE SEQUENCE</scope>
    <source>
        <strain evidence="3">ATCC 51460 / DSM 7334 / H1</strain>
    </source>
</reference>
<name>F8F319_GRAC1</name>
<dbReference type="KEGG" id="scd:Spica_1785"/>
<dbReference type="InterPro" id="IPR029060">
    <property type="entry name" value="PIN-like_dom_sf"/>
</dbReference>